<evidence type="ECO:0000256" key="8">
    <source>
        <dbReference type="ARBA" id="ARBA00022982"/>
    </source>
</evidence>
<evidence type="ECO:0000256" key="9">
    <source>
        <dbReference type="ARBA" id="ARBA00023002"/>
    </source>
</evidence>
<evidence type="ECO:0000256" key="13">
    <source>
        <dbReference type="ARBA" id="ARBA00048332"/>
    </source>
</evidence>
<dbReference type="Pfam" id="PF02775">
    <property type="entry name" value="TPP_enzyme_C"/>
    <property type="match status" value="1"/>
</dbReference>
<evidence type="ECO:0000256" key="15">
    <source>
        <dbReference type="PIRSR" id="PIRSR006439-50"/>
    </source>
</evidence>
<dbReference type="CDD" id="cd07034">
    <property type="entry name" value="TPP_PYR_PFOR_IOR-alpha_like"/>
    <property type="match status" value="1"/>
</dbReference>
<proteinExistence type="predicted"/>
<accession>A0A2U1AFG8</accession>
<evidence type="ECO:0000256" key="10">
    <source>
        <dbReference type="ARBA" id="ARBA00023004"/>
    </source>
</evidence>
<feature type="domain" description="4Fe-4S ferredoxin-type" evidence="16">
    <location>
        <begin position="526"/>
        <end position="554"/>
    </location>
</feature>
<evidence type="ECO:0000256" key="6">
    <source>
        <dbReference type="ARBA" id="ARBA00022485"/>
    </source>
</evidence>
<dbReference type="SUPFAM" id="SSF54862">
    <property type="entry name" value="4Fe-4S ferredoxins"/>
    <property type="match status" value="1"/>
</dbReference>
<evidence type="ECO:0000256" key="12">
    <source>
        <dbReference type="ARBA" id="ARBA00030514"/>
    </source>
</evidence>
<dbReference type="Gene3D" id="3.40.50.970">
    <property type="match status" value="2"/>
</dbReference>
<keyword evidence="11 14" id="KW-0411">Iron-sulfur</keyword>
<keyword evidence="17" id="KW-0670">Pyruvate</keyword>
<evidence type="ECO:0000256" key="1">
    <source>
        <dbReference type="ARBA" id="ARBA00002995"/>
    </source>
</evidence>
<evidence type="ECO:0000313" key="18">
    <source>
        <dbReference type="Proteomes" id="UP000245959"/>
    </source>
</evidence>
<dbReference type="GO" id="GO:0046872">
    <property type="term" value="F:metal ion binding"/>
    <property type="evidence" value="ECO:0007669"/>
    <property type="project" value="UniProtKB-UniRule"/>
</dbReference>
<dbReference type="SUPFAM" id="SSF52922">
    <property type="entry name" value="TK C-terminal domain-like"/>
    <property type="match status" value="1"/>
</dbReference>
<evidence type="ECO:0000256" key="3">
    <source>
        <dbReference type="ARBA" id="ARBA00012812"/>
    </source>
</evidence>
<evidence type="ECO:0000256" key="2">
    <source>
        <dbReference type="ARBA" id="ARBA00011238"/>
    </source>
</evidence>
<feature type="domain" description="4Fe-4S ferredoxin-type" evidence="16">
    <location>
        <begin position="555"/>
        <end position="584"/>
    </location>
</feature>
<comment type="catalytic activity">
    <reaction evidence="13 14">
        <text>indole-3-pyruvate + 2 oxidized [2Fe-2S]-[ferredoxin] + CoA = (indol-3-yl)acetyl-CoA + 2 reduced [2Fe-2S]-[ferredoxin] + CO2 + H(+)</text>
        <dbReference type="Rhea" id="RHEA:12645"/>
        <dbReference type="Rhea" id="RHEA-COMP:10000"/>
        <dbReference type="Rhea" id="RHEA-COMP:10001"/>
        <dbReference type="ChEBI" id="CHEBI:15378"/>
        <dbReference type="ChEBI" id="CHEBI:16526"/>
        <dbReference type="ChEBI" id="CHEBI:17640"/>
        <dbReference type="ChEBI" id="CHEBI:33737"/>
        <dbReference type="ChEBI" id="CHEBI:33738"/>
        <dbReference type="ChEBI" id="CHEBI:57271"/>
        <dbReference type="ChEBI" id="CHEBI:57287"/>
        <dbReference type="EC" id="1.2.7.8"/>
    </reaction>
</comment>
<gene>
    <name evidence="17" type="ORF">C8D82_14420</name>
</gene>
<dbReference type="GO" id="GO:0044281">
    <property type="term" value="P:small molecule metabolic process"/>
    <property type="evidence" value="ECO:0007669"/>
    <property type="project" value="UniProtKB-ARBA"/>
</dbReference>
<feature type="binding site" evidence="15">
    <location>
        <position position="564"/>
    </location>
    <ligand>
        <name>[4Fe-4S] cluster</name>
        <dbReference type="ChEBI" id="CHEBI:49883"/>
        <label>2</label>
    </ligand>
</feature>
<name>A0A2U1AFG8_9BACT</name>
<dbReference type="EC" id="1.2.7.8" evidence="3 14"/>
<dbReference type="PIRSF" id="PIRSF006439">
    <property type="entry name" value="Indolepyruvate_ferr_oxidored"/>
    <property type="match status" value="1"/>
</dbReference>
<keyword evidence="9 14" id="KW-0560">Oxidoreductase</keyword>
<keyword evidence="10 14" id="KW-0408">Iron</keyword>
<comment type="function">
    <text evidence="1 14">Catalyzes the ferredoxin-dependent oxidative decarboxylation of arylpyruvates.</text>
</comment>
<evidence type="ECO:0000256" key="11">
    <source>
        <dbReference type="ARBA" id="ARBA00023014"/>
    </source>
</evidence>
<sequence length="585" mass="63072">MEKQLLSGNEAIARGAWEAGVKVAAGYPGTPSTEILENLVRFKQDVYCEWAPNEKVALEMAAGAALTGVRALVTMKHVGLNVAADPLMTLSYIGIVGGLVIVAADDPGMHSSQTEQDTRQYARLAKVPVFEPGNAREASAFIRRAFEISEKYRTPVIFRTTTSVSHSRALVEVGARTGAGTANFEKNPPQFVPIPVWGRKLRVRVEERVAEQAAEASRAADLNFVLRGTERGGLGIISSGLTALHCTDIFPEADILKLGWSWPFPDELIRRFAAEHESVAVIEEADPILEEHVKSLGIDCRGKDVVPRVGELVPLKLREVRAKLFGESFAPPQPPPEDLPGRPPILCAGCPHRGVFYALGKFDVIVTGDIGCYSLGVFPPLSRTDVILCMGGGFSMSQGMVKAGEKRPVVGIVGDSTFFHSGITGLLDIVYNKGNSTLIVVDNRTTAMTGHQDHPGTGRTLMGEPTAAASIEKIAEACGMKRIRVVDPYRLDEVAAVLKEELAADEPSLIISRAPCLLKERKPVGPVQEIDHEACRNCRSCLKLGCPAIESSGKSKPAINAQLCAGCDMCRQVCRFTAIHEKSCC</sequence>
<evidence type="ECO:0000256" key="4">
    <source>
        <dbReference type="ARBA" id="ARBA00017710"/>
    </source>
</evidence>
<feature type="binding site" evidence="15">
    <location>
        <position position="546"/>
    </location>
    <ligand>
        <name>[4Fe-4S] cluster</name>
        <dbReference type="ChEBI" id="CHEBI:49883"/>
        <label>2</label>
    </ligand>
</feature>
<evidence type="ECO:0000259" key="16">
    <source>
        <dbReference type="PROSITE" id="PS51379"/>
    </source>
</evidence>
<feature type="binding site" evidence="15">
    <location>
        <position position="570"/>
    </location>
    <ligand>
        <name>[4Fe-4S] cluster</name>
        <dbReference type="ChEBI" id="CHEBI:49883"/>
        <label>2</label>
    </ligand>
</feature>
<feature type="binding site" evidence="15">
    <location>
        <position position="574"/>
    </location>
    <ligand>
        <name>[4Fe-4S] cluster</name>
        <dbReference type="ChEBI" id="CHEBI:49883"/>
        <label>1</label>
    </ligand>
</feature>
<feature type="binding site" evidence="15">
    <location>
        <position position="567"/>
    </location>
    <ligand>
        <name>[4Fe-4S] cluster</name>
        <dbReference type="ChEBI" id="CHEBI:49883"/>
        <label>2</label>
    </ligand>
</feature>
<dbReference type="PANTHER" id="PTHR43710:SF5">
    <property type="entry name" value="INDOLEPYRUVATE FERREDOXIN OXIDOREDUCTASE ALPHA SUBUNIT"/>
    <property type="match status" value="1"/>
</dbReference>
<dbReference type="PANTHER" id="PTHR43710">
    <property type="entry name" value="2-HYDROXYACYL-COA LYASE"/>
    <property type="match status" value="1"/>
</dbReference>
<keyword evidence="5 14" id="KW-0813">Transport</keyword>
<keyword evidence="7 14" id="KW-0479">Metal-binding</keyword>
<dbReference type="FunFam" id="3.40.50.970:FF:000039">
    <property type="entry name" value="Indolepyruvate oxidoreductase subunit IorA"/>
    <property type="match status" value="1"/>
</dbReference>
<protein>
    <recommendedName>
        <fullName evidence="4 14">Indolepyruvate oxidoreductase subunit IorA</fullName>
        <shortName evidence="14">IOR</shortName>
        <ecNumber evidence="3 14">1.2.7.8</ecNumber>
    </recommendedName>
    <alternativeName>
        <fullName evidence="12 14">Indolepyruvate ferredoxin oxidoreductase subunit alpha</fullName>
    </alternativeName>
</protein>
<keyword evidence="18" id="KW-1185">Reference proteome</keyword>
<dbReference type="InterPro" id="IPR045025">
    <property type="entry name" value="HACL1-like"/>
</dbReference>
<comment type="caution">
    <text evidence="17">The sequence shown here is derived from an EMBL/GenBank/DDBJ whole genome shotgun (WGS) entry which is preliminary data.</text>
</comment>
<comment type="subunit">
    <text evidence="2">Heterodimer of the IorA and IorB subunits.</text>
</comment>
<dbReference type="OrthoDB" id="9804603at2"/>
<dbReference type="InterPro" id="IPR017896">
    <property type="entry name" value="4Fe4S_Fe-S-bd"/>
</dbReference>
<keyword evidence="6 14" id="KW-0004">4Fe-4S</keyword>
<dbReference type="AlphaFoldDB" id="A0A2U1AFG8"/>
<dbReference type="Proteomes" id="UP000245959">
    <property type="component" value="Unassembled WGS sequence"/>
</dbReference>
<dbReference type="PROSITE" id="PS51379">
    <property type="entry name" value="4FE4S_FER_2"/>
    <property type="match status" value="2"/>
</dbReference>
<dbReference type="Pfam" id="PF01855">
    <property type="entry name" value="POR_N"/>
    <property type="match status" value="1"/>
</dbReference>
<dbReference type="InterPro" id="IPR002880">
    <property type="entry name" value="Pyrv_Fd/Flavodoxin_OxRdtase_N"/>
</dbReference>
<dbReference type="NCBIfam" id="TIGR03336">
    <property type="entry name" value="IOR_alpha"/>
    <property type="match status" value="1"/>
</dbReference>
<feature type="binding site" evidence="15">
    <location>
        <position position="535"/>
    </location>
    <ligand>
        <name>[4Fe-4S] cluster</name>
        <dbReference type="ChEBI" id="CHEBI:49883"/>
        <label>1</label>
    </ligand>
</feature>
<dbReference type="InterPro" id="IPR017721">
    <property type="entry name" value="IorA"/>
</dbReference>
<comment type="cofactor">
    <cofactor evidence="14 15">
        <name>[4Fe-4S] cluster</name>
        <dbReference type="ChEBI" id="CHEBI:49883"/>
    </cofactor>
    <text evidence="14 15">Binds 2 [4Fe-4S] clusters. In this family the first cluster has a non-standard and varying [4Fe-4S] binding motif CX(2)CX(2)CX(4-5)CP.</text>
</comment>
<organism evidence="17 18">
    <name type="scientific">Victivallis vadensis</name>
    <dbReference type="NCBI Taxonomy" id="172901"/>
    <lineage>
        <taxon>Bacteria</taxon>
        <taxon>Pseudomonadati</taxon>
        <taxon>Lentisphaerota</taxon>
        <taxon>Lentisphaeria</taxon>
        <taxon>Victivallales</taxon>
        <taxon>Victivallaceae</taxon>
        <taxon>Victivallis</taxon>
    </lineage>
</organism>
<dbReference type="GO" id="GO:0043805">
    <property type="term" value="F:indolepyruvate ferredoxin oxidoreductase activity"/>
    <property type="evidence" value="ECO:0007669"/>
    <property type="project" value="UniProtKB-UniRule"/>
</dbReference>
<dbReference type="InterPro" id="IPR011766">
    <property type="entry name" value="TPP_enzyme_TPP-bd"/>
</dbReference>
<feature type="binding site" evidence="15">
    <location>
        <position position="541"/>
    </location>
    <ligand>
        <name>[4Fe-4S] cluster</name>
        <dbReference type="ChEBI" id="CHEBI:49883"/>
        <label>1</label>
    </ligand>
</feature>
<evidence type="ECO:0000313" key="17">
    <source>
        <dbReference type="EMBL" id="PVY35126.1"/>
    </source>
</evidence>
<dbReference type="EMBL" id="QEKH01000044">
    <property type="protein sequence ID" value="PVY35126.1"/>
    <property type="molecule type" value="Genomic_DNA"/>
</dbReference>
<evidence type="ECO:0000256" key="14">
    <source>
        <dbReference type="PIRNR" id="PIRNR006439"/>
    </source>
</evidence>
<dbReference type="SUPFAM" id="SSF52518">
    <property type="entry name" value="Thiamin diphosphate-binding fold (THDP-binding)"/>
    <property type="match status" value="2"/>
</dbReference>
<reference evidence="17 18" key="1">
    <citation type="submission" date="2018-04" db="EMBL/GenBank/DDBJ databases">
        <title>Genomic Encyclopedia of Type Strains, Phase IV (KMG-IV): sequencing the most valuable type-strain genomes for metagenomic binning, comparative biology and taxonomic classification.</title>
        <authorList>
            <person name="Goeker M."/>
        </authorList>
    </citation>
    <scope>NUCLEOTIDE SEQUENCE [LARGE SCALE GENOMIC DNA]</scope>
    <source>
        <strain evidence="17 18">DSM 14823</strain>
    </source>
</reference>
<dbReference type="CDD" id="cd02008">
    <property type="entry name" value="TPP_IOR_alpha"/>
    <property type="match status" value="1"/>
</dbReference>
<evidence type="ECO:0000256" key="7">
    <source>
        <dbReference type="ARBA" id="ARBA00022723"/>
    </source>
</evidence>
<feature type="binding site" evidence="15">
    <location>
        <position position="538"/>
    </location>
    <ligand>
        <name>[4Fe-4S] cluster</name>
        <dbReference type="ChEBI" id="CHEBI:49883"/>
        <label>1</label>
    </ligand>
</feature>
<dbReference type="GO" id="GO:0030976">
    <property type="term" value="F:thiamine pyrophosphate binding"/>
    <property type="evidence" value="ECO:0007669"/>
    <property type="project" value="InterPro"/>
</dbReference>
<evidence type="ECO:0000256" key="5">
    <source>
        <dbReference type="ARBA" id="ARBA00022448"/>
    </source>
</evidence>
<keyword evidence="8 14" id="KW-0249">Electron transport</keyword>
<dbReference type="GO" id="GO:0051539">
    <property type="term" value="F:4 iron, 4 sulfur cluster binding"/>
    <property type="evidence" value="ECO:0007669"/>
    <property type="project" value="UniProtKB-UniRule"/>
</dbReference>
<dbReference type="InterPro" id="IPR009014">
    <property type="entry name" value="Transketo_C/PFOR_II"/>
</dbReference>
<dbReference type="InterPro" id="IPR029061">
    <property type="entry name" value="THDP-binding"/>
</dbReference>